<protein>
    <submittedName>
        <fullName evidence="2">Uncharacterized protein</fullName>
    </submittedName>
</protein>
<feature type="compositionally biased region" description="Acidic residues" evidence="1">
    <location>
        <begin position="856"/>
        <end position="878"/>
    </location>
</feature>
<name>A0ABP0C4B2_9PEZI</name>
<accession>A0ABP0C4B2</accession>
<sequence length="878" mass="93857">MATTERRKSISLFFGLGRQEPKTDSMPDGYPKLRRKLQKVTKQVDSTDTDTATSTVTQAPAPDVGGVQTVKVPGDETFLSTKYDSSRPQPSRDGRRITAPVEVKPAVEEKRSRRESKPRFFFRSSSTSRVPNASRSTSLTRTPTAGATASRPSSSRGDANPKNITVATAITTSTATIAPSLPTAVTTERPSTATSTLGSIRDNTGRASNYGTIIIDTESRAAAELEALGDAQDKARAQKKAAQAAAQARAVQMMEEHERISAQQRMSHSHGHVHSHSQKSMPPSASRTKRMTMLPLTLGAPQQPQGDKIAAPRPYPQFHRPYSQSQHQTVLSPAPNEVDVRRALSTAAARPSYTSRKSTTGLAPVTVTTMPMSISPLSPILSSAMSDTSSGSPNSPTSAAFNMSSASLALTAATSVNQSYSTLPTTAHGSGSSCVTSSPDGSVNSPFPYTLGRKKSTKFDFENDSIDGSTGSDDRRIVPELSYLSGGSPPDSPRTVSSADASSPTKKPRRKVKTPVYAIGQLESEASACEAVKAIANEQVELNLLQSKSSIECIAEQYRALLASRNSQSTEALSEVNMDFFSRPTSTCLGGLRSRNSMKRSNTSLQAQAAALNAQRKFMLVPPGATNAFNTDARDDSPLLPAAVFQEWLPRTSVPIYNVQSPPPPAPLPPLRTRSSMMGVNPNSTSNSIMEAYNKQRTPPPPVTPAPQSDNLGLQICVDLLTRELSSAVLHRSSPAAATAASQRAATRRHLQQNGLASVGVLQSPVAATMPVAAPPSPTDNASSALQILVMIEAYERLRDQLVAEAKAKSKKKSRRSQMGKDASTEEIEAMFGLWLKSLYRIHDSLTTDAVANGEDSYDDDEQDNTSDSDYDSAAESI</sequence>
<feature type="compositionally biased region" description="Basic and acidic residues" evidence="1">
    <location>
        <begin position="105"/>
        <end position="118"/>
    </location>
</feature>
<feature type="compositionally biased region" description="Basic residues" evidence="1">
    <location>
        <begin position="267"/>
        <end position="277"/>
    </location>
</feature>
<feature type="region of interest" description="Disordered" evidence="1">
    <location>
        <begin position="267"/>
        <end position="286"/>
    </location>
</feature>
<dbReference type="EMBL" id="CAWUHC010000057">
    <property type="protein sequence ID" value="CAK7226086.1"/>
    <property type="molecule type" value="Genomic_DNA"/>
</dbReference>
<organism evidence="2 3">
    <name type="scientific">Sporothrix bragantina</name>
    <dbReference type="NCBI Taxonomy" id="671064"/>
    <lineage>
        <taxon>Eukaryota</taxon>
        <taxon>Fungi</taxon>
        <taxon>Dikarya</taxon>
        <taxon>Ascomycota</taxon>
        <taxon>Pezizomycotina</taxon>
        <taxon>Sordariomycetes</taxon>
        <taxon>Sordariomycetidae</taxon>
        <taxon>Ophiostomatales</taxon>
        <taxon>Ophiostomataceae</taxon>
        <taxon>Sporothrix</taxon>
    </lineage>
</organism>
<evidence type="ECO:0000256" key="1">
    <source>
        <dbReference type="SAM" id="MobiDB-lite"/>
    </source>
</evidence>
<evidence type="ECO:0000313" key="2">
    <source>
        <dbReference type="EMBL" id="CAK7226086.1"/>
    </source>
</evidence>
<feature type="compositionally biased region" description="Low complexity" evidence="1">
    <location>
        <begin position="119"/>
        <end position="129"/>
    </location>
</feature>
<proteinExistence type="predicted"/>
<feature type="region of interest" description="Disordered" evidence="1">
    <location>
        <begin position="424"/>
        <end position="512"/>
    </location>
</feature>
<feature type="compositionally biased region" description="Low complexity" evidence="1">
    <location>
        <begin position="43"/>
        <end position="59"/>
    </location>
</feature>
<feature type="region of interest" description="Disordered" evidence="1">
    <location>
        <begin position="180"/>
        <end position="200"/>
    </location>
</feature>
<dbReference type="Proteomes" id="UP001642406">
    <property type="component" value="Unassembled WGS sequence"/>
</dbReference>
<evidence type="ECO:0000313" key="3">
    <source>
        <dbReference type="Proteomes" id="UP001642406"/>
    </source>
</evidence>
<feature type="compositionally biased region" description="Polar residues" evidence="1">
    <location>
        <begin position="424"/>
        <end position="447"/>
    </location>
</feature>
<feature type="compositionally biased region" description="Polar residues" evidence="1">
    <location>
        <begin position="185"/>
        <end position="200"/>
    </location>
</feature>
<comment type="caution">
    <text evidence="2">The sequence shown here is derived from an EMBL/GenBank/DDBJ whole genome shotgun (WGS) entry which is preliminary data.</text>
</comment>
<feature type="compositionally biased region" description="Polar residues" evidence="1">
    <location>
        <begin position="78"/>
        <end position="89"/>
    </location>
</feature>
<feature type="region of interest" description="Disordered" evidence="1">
    <location>
        <begin position="1"/>
        <end position="162"/>
    </location>
</feature>
<feature type="compositionally biased region" description="Polar residues" evidence="1">
    <location>
        <begin position="130"/>
        <end position="157"/>
    </location>
</feature>
<reference evidence="2 3" key="1">
    <citation type="submission" date="2024-01" db="EMBL/GenBank/DDBJ databases">
        <authorList>
            <person name="Allen C."/>
            <person name="Tagirdzhanova G."/>
        </authorList>
    </citation>
    <scope>NUCLEOTIDE SEQUENCE [LARGE SCALE GENOMIC DNA]</scope>
</reference>
<feature type="region of interest" description="Disordered" evidence="1">
    <location>
        <begin position="851"/>
        <end position="878"/>
    </location>
</feature>
<gene>
    <name evidence="2" type="ORF">SBRCBS47491_006109</name>
</gene>
<keyword evidence="3" id="KW-1185">Reference proteome</keyword>